<feature type="domain" description="DUF427" evidence="1">
    <location>
        <begin position="164"/>
        <end position="260"/>
    </location>
</feature>
<dbReference type="EMBL" id="KV417509">
    <property type="protein sequence ID" value="KZP27277.1"/>
    <property type="molecule type" value="Genomic_DNA"/>
</dbReference>
<evidence type="ECO:0000313" key="3">
    <source>
        <dbReference type="Proteomes" id="UP000076532"/>
    </source>
</evidence>
<dbReference type="STRING" id="436010.A0A166QKZ0"/>
<name>A0A166QKZ0_9AGAM</name>
<dbReference type="InterPro" id="IPR038694">
    <property type="entry name" value="DUF427_sf"/>
</dbReference>
<dbReference type="Pfam" id="PF04248">
    <property type="entry name" value="NTP_transf_9"/>
    <property type="match status" value="2"/>
</dbReference>
<dbReference type="AlphaFoldDB" id="A0A166QKZ0"/>
<gene>
    <name evidence="2" type="ORF">FIBSPDRAFT_928141</name>
</gene>
<dbReference type="Gene3D" id="2.170.150.40">
    <property type="entry name" value="Domain of unknown function (DUF427)"/>
    <property type="match status" value="2"/>
</dbReference>
<dbReference type="PANTHER" id="PTHR34310">
    <property type="entry name" value="DUF427 DOMAIN PROTEIN (AFU_ORTHOLOGUE AFUA_3G02220)"/>
    <property type="match status" value="1"/>
</dbReference>
<sequence length="273" mass="31121">MTTTSQRFHQATLLLSSAYPPQRSTYQIIMAPPFTDAHIEPARPRIRVLFGGKFVIDTSQAKLVWEHPYYPYYYFPAEALSTSYLRPAEGPPIVDGEKATFDLVVGDRVAKAAVTKFASGDVKDLVKIEWSAADAWFEEEDQVWVHPRDPYKRVDVRQSSKHIVVKVDDVEVANTHQPRLLFETGLRTRTYIPKTDCRLDLLQPSQLTTECPRLPSTGVANYYSIHLPNGDELAKDAVWWYRSPLPECATIQGYVAFYDEKVDVWVDGVKQPK</sequence>
<dbReference type="InterPro" id="IPR007361">
    <property type="entry name" value="DUF427"/>
</dbReference>
<keyword evidence="3" id="KW-1185">Reference proteome</keyword>
<evidence type="ECO:0000259" key="1">
    <source>
        <dbReference type="Pfam" id="PF04248"/>
    </source>
</evidence>
<proteinExistence type="predicted"/>
<feature type="domain" description="DUF427" evidence="1">
    <location>
        <begin position="46"/>
        <end position="118"/>
    </location>
</feature>
<dbReference type="PANTHER" id="PTHR34310:SF9">
    <property type="entry name" value="BLR5716 PROTEIN"/>
    <property type="match status" value="1"/>
</dbReference>
<dbReference type="Proteomes" id="UP000076532">
    <property type="component" value="Unassembled WGS sequence"/>
</dbReference>
<evidence type="ECO:0000313" key="2">
    <source>
        <dbReference type="EMBL" id="KZP27277.1"/>
    </source>
</evidence>
<dbReference type="OrthoDB" id="18996at2759"/>
<reference evidence="2 3" key="1">
    <citation type="journal article" date="2016" name="Mol. Biol. Evol.">
        <title>Comparative Genomics of Early-Diverging Mushroom-Forming Fungi Provides Insights into the Origins of Lignocellulose Decay Capabilities.</title>
        <authorList>
            <person name="Nagy L.G."/>
            <person name="Riley R."/>
            <person name="Tritt A."/>
            <person name="Adam C."/>
            <person name="Daum C."/>
            <person name="Floudas D."/>
            <person name="Sun H."/>
            <person name="Yadav J.S."/>
            <person name="Pangilinan J."/>
            <person name="Larsson K.H."/>
            <person name="Matsuura K."/>
            <person name="Barry K."/>
            <person name="Labutti K."/>
            <person name="Kuo R."/>
            <person name="Ohm R.A."/>
            <person name="Bhattacharya S.S."/>
            <person name="Shirouzu T."/>
            <person name="Yoshinaga Y."/>
            <person name="Martin F.M."/>
            <person name="Grigoriev I.V."/>
            <person name="Hibbett D.S."/>
        </authorList>
    </citation>
    <scope>NUCLEOTIDE SEQUENCE [LARGE SCALE GENOMIC DNA]</scope>
    <source>
        <strain evidence="2 3">CBS 109695</strain>
    </source>
</reference>
<protein>
    <submittedName>
        <fullName evidence="2">DUF427-domain-containing protein</fullName>
    </submittedName>
</protein>
<organism evidence="2 3">
    <name type="scientific">Athelia psychrophila</name>
    <dbReference type="NCBI Taxonomy" id="1759441"/>
    <lineage>
        <taxon>Eukaryota</taxon>
        <taxon>Fungi</taxon>
        <taxon>Dikarya</taxon>
        <taxon>Basidiomycota</taxon>
        <taxon>Agaricomycotina</taxon>
        <taxon>Agaricomycetes</taxon>
        <taxon>Agaricomycetidae</taxon>
        <taxon>Atheliales</taxon>
        <taxon>Atheliaceae</taxon>
        <taxon>Athelia</taxon>
    </lineage>
</organism>
<accession>A0A166QKZ0</accession>